<keyword evidence="2" id="KW-0812">Transmembrane</keyword>
<proteinExistence type="inferred from homology"/>
<dbReference type="EMBL" id="LN649255">
    <property type="protein sequence ID" value="CEI58608.1"/>
    <property type="molecule type" value="Genomic_DNA"/>
</dbReference>
<organism evidence="4 5">
    <name type="scientific">Candidatus Portiera aleyrodidarum</name>
    <name type="common">primary endosymbiont of Bemisia tabaci</name>
    <dbReference type="NCBI Taxonomy" id="91844"/>
    <lineage>
        <taxon>Bacteria</taxon>
        <taxon>Pseudomonadati</taxon>
        <taxon>Pseudomonadota</taxon>
        <taxon>Gammaproteobacteria</taxon>
        <taxon>Candidatus Johnevansiales</taxon>
        <taxon>Candidatus Johnevansiaceae</taxon>
        <taxon>Candidatus Portiera</taxon>
    </lineage>
</organism>
<dbReference type="Pfam" id="PF02657">
    <property type="entry name" value="SufE"/>
    <property type="match status" value="1"/>
</dbReference>
<feature type="transmembrane region" description="Helical" evidence="2">
    <location>
        <begin position="68"/>
        <end position="90"/>
    </location>
</feature>
<comment type="similarity">
    <text evidence="1">Belongs to the SufE family.</text>
</comment>
<dbReference type="PANTHER" id="PTHR43597">
    <property type="entry name" value="SULFUR ACCEPTOR PROTEIN CSDE"/>
    <property type="match status" value="1"/>
</dbReference>
<dbReference type="InterPro" id="IPR003808">
    <property type="entry name" value="Fe-S_metab-assoc_dom"/>
</dbReference>
<gene>
    <name evidence="4" type="primary">sufE</name>
    <name evidence="4" type="ORF">PAD_056</name>
</gene>
<evidence type="ECO:0000256" key="2">
    <source>
        <dbReference type="SAM" id="Phobius"/>
    </source>
</evidence>
<evidence type="ECO:0000256" key="1">
    <source>
        <dbReference type="ARBA" id="ARBA00010282"/>
    </source>
</evidence>
<protein>
    <submittedName>
        <fullName evidence="4">Cysteine desulfuration protein SufE</fullName>
    </submittedName>
</protein>
<evidence type="ECO:0000313" key="5">
    <source>
        <dbReference type="Proteomes" id="UP000032800"/>
    </source>
</evidence>
<keyword evidence="2" id="KW-1133">Transmembrane helix</keyword>
<name>A0A8D9NB17_9GAMM</name>
<dbReference type="Proteomes" id="UP000032800">
    <property type="component" value="Chromosome I"/>
</dbReference>
<dbReference type="RefSeq" id="WP_219848743.1">
    <property type="nucleotide sequence ID" value="NZ_LN649255.1"/>
</dbReference>
<evidence type="ECO:0000313" key="4">
    <source>
        <dbReference type="EMBL" id="CEI58608.1"/>
    </source>
</evidence>
<dbReference type="AlphaFoldDB" id="A0A8D9NB17"/>
<evidence type="ECO:0000259" key="3">
    <source>
        <dbReference type="Pfam" id="PF02657"/>
    </source>
</evidence>
<accession>A0A8D9NB17</accession>
<dbReference type="Gene3D" id="3.90.1010.10">
    <property type="match status" value="1"/>
</dbReference>
<keyword evidence="2" id="KW-0472">Membrane</keyword>
<dbReference type="SUPFAM" id="SSF82649">
    <property type="entry name" value="SufE/NifU"/>
    <property type="match status" value="1"/>
</dbReference>
<dbReference type="KEGG" id="plc:PAD_056"/>
<dbReference type="PANTHER" id="PTHR43597:SF5">
    <property type="entry name" value="SUFE-LIKE PROTEIN 2, CHLOROPLASTIC"/>
    <property type="match status" value="1"/>
</dbReference>
<sequence>MKRSIEYIQKKIIKELKFFDNWIDRYKYILDLGKTLPEMPAKWKKPKYLISGCQSNVWINHKIYDKKIHFFATSDAAIVLGLIAIILKIYNYRNPREILSSPLDIKKFVGIEQHLSITRNNGLNAMLAHIYYIASIHITN</sequence>
<feature type="domain" description="Fe-S metabolism associated" evidence="3">
    <location>
        <begin position="14"/>
        <end position="130"/>
    </location>
</feature>
<reference evidence="4 5" key="1">
    <citation type="journal article" date="2015" name="Genome Biol. Evol.">
        <title>Genome evolution in the primary endosymbiont of whiteflies sheds light on their divergence.</title>
        <authorList>
            <person name="Santos-Garcia D."/>
            <person name="Vargas-Chavez C."/>
            <person name="Moya A."/>
            <person name="Latorre A."/>
            <person name="Silva"/>
            <person name="F J."/>
        </authorList>
    </citation>
    <scope>NUCLEOTIDE SEQUENCE [LARGE SCALE GENOMIC DNA]</scope>
    <source>
        <strain evidence="5">AD-VLC</strain>
    </source>
</reference>